<organism evidence="2 3">
    <name type="scientific">Enterococcus cecorum</name>
    <dbReference type="NCBI Taxonomy" id="44008"/>
    <lineage>
        <taxon>Bacteria</taxon>
        <taxon>Bacillati</taxon>
        <taxon>Bacillota</taxon>
        <taxon>Bacilli</taxon>
        <taxon>Lactobacillales</taxon>
        <taxon>Enterococcaceae</taxon>
        <taxon>Enterococcus</taxon>
    </lineage>
</organism>
<dbReference type="AlphaFoldDB" id="A0A366SF40"/>
<keyword evidence="1" id="KW-0812">Transmembrane</keyword>
<dbReference type="Proteomes" id="UP000252800">
    <property type="component" value="Unassembled WGS sequence"/>
</dbReference>
<feature type="transmembrane region" description="Helical" evidence="1">
    <location>
        <begin position="71"/>
        <end position="93"/>
    </location>
</feature>
<accession>A0A366SF40</accession>
<evidence type="ECO:0000313" key="3">
    <source>
        <dbReference type="Proteomes" id="UP000252800"/>
    </source>
</evidence>
<proteinExistence type="predicted"/>
<dbReference type="EMBL" id="LEOY01000012">
    <property type="protein sequence ID" value="RBR28868.1"/>
    <property type="molecule type" value="Genomic_DNA"/>
</dbReference>
<comment type="caution">
    <text evidence="2">The sequence shown here is derived from an EMBL/GenBank/DDBJ whole genome shotgun (WGS) entry which is preliminary data.</text>
</comment>
<evidence type="ECO:0000256" key="1">
    <source>
        <dbReference type="SAM" id="Phobius"/>
    </source>
</evidence>
<name>A0A366SF40_9ENTE</name>
<sequence>MSTKLLELLAKYRQNQATPEEIAYIKERLAEFQELQDLALEEEQAEWEKPDLSVEDQQFKQKINRQIKKNWFKTLLATIGILFVLTGIGYFALPKIVDQFYYNPIGKDGDKVAPFSLSFMIAYELQNPFISINDIKINALGYGNYDVETTLGKRGETSFDYPLPTKMEIRKGEVVNNNYAIRTSSALLRFPTKTSETFEYLREKMLKQLATLPPYSQIYASLTFKPSVTLEQVQKIEEEEYTHIYWYGVQPPNDETSLLGFYDYGFVPYTLTAEDKDKKYLEKLNQKYPYLFMGIQTSNQYPENFQYDRFQSLLQFMLDNRAHFQKLFHYEYLNKEIKAYQKELQNKDNFKISSVYTVTTVASLQNILKKYPDCFAKIEKIELYNQNM</sequence>
<evidence type="ECO:0008006" key="4">
    <source>
        <dbReference type="Google" id="ProtNLM"/>
    </source>
</evidence>
<keyword evidence="1" id="KW-1133">Transmembrane helix</keyword>
<reference evidence="2 3" key="1">
    <citation type="submission" date="2015-06" db="EMBL/GenBank/DDBJ databases">
        <title>The Genome Sequence of Enterococcus cecorum 170AEA1.</title>
        <authorList>
            <consortium name="The Broad Institute Genomics Platform"/>
            <consortium name="The Broad Institute Genome Sequencing Center for Infectious Disease"/>
            <person name="Earl A.M."/>
            <person name="Van Tyne D."/>
            <person name="Lebreton F."/>
            <person name="Saavedra J.T."/>
            <person name="Gilmore M.S."/>
            <person name="Manson McGuire A."/>
            <person name="Clock S."/>
            <person name="Crupain M."/>
            <person name="Rangan U."/>
            <person name="Young S."/>
            <person name="Abouelleil A."/>
            <person name="Cao P."/>
            <person name="Chapman S.B."/>
            <person name="Griggs A."/>
            <person name="Priest M."/>
            <person name="Shea T."/>
            <person name="Wortman J."/>
            <person name="Nusbaum C."/>
            <person name="Birren B."/>
        </authorList>
    </citation>
    <scope>NUCLEOTIDE SEQUENCE [LARGE SCALE GENOMIC DNA]</scope>
    <source>
        <strain evidence="2 3">170AEA1</strain>
    </source>
</reference>
<evidence type="ECO:0000313" key="2">
    <source>
        <dbReference type="EMBL" id="RBR28868.1"/>
    </source>
</evidence>
<gene>
    <name evidence="2" type="ORF">EB18_01485</name>
</gene>
<protein>
    <recommendedName>
        <fullName evidence="4">Sigma factor regulator C-terminal domain-containing protein</fullName>
    </recommendedName>
</protein>
<dbReference type="RefSeq" id="WP_113784698.1">
    <property type="nucleotide sequence ID" value="NZ_KZ845743.1"/>
</dbReference>
<keyword evidence="1" id="KW-0472">Membrane</keyword>